<evidence type="ECO:0000313" key="1">
    <source>
        <dbReference type="EMBL" id="KKK80233.1"/>
    </source>
</evidence>
<protein>
    <submittedName>
        <fullName evidence="1">Uncharacterized protein</fullName>
    </submittedName>
</protein>
<comment type="caution">
    <text evidence="1">The sequence shown here is derived from an EMBL/GenBank/DDBJ whole genome shotgun (WGS) entry which is preliminary data.</text>
</comment>
<sequence length="58" mass="6383">EEAATTPAITVRSDLLSLSATAWDRVMKRCHQLALSHGLPEIVGYYGVANDGEFVREH</sequence>
<dbReference type="AlphaFoldDB" id="A0A0F8YFI4"/>
<proteinExistence type="predicted"/>
<reference evidence="1" key="1">
    <citation type="journal article" date="2015" name="Nature">
        <title>Complex archaea that bridge the gap between prokaryotes and eukaryotes.</title>
        <authorList>
            <person name="Spang A."/>
            <person name="Saw J.H."/>
            <person name="Jorgensen S.L."/>
            <person name="Zaremba-Niedzwiedzka K."/>
            <person name="Martijn J."/>
            <person name="Lind A.E."/>
            <person name="van Eijk R."/>
            <person name="Schleper C."/>
            <person name="Guy L."/>
            <person name="Ettema T.J."/>
        </authorList>
    </citation>
    <scope>NUCLEOTIDE SEQUENCE</scope>
</reference>
<accession>A0A0F8YFI4</accession>
<dbReference type="EMBL" id="LAZR01053674">
    <property type="protein sequence ID" value="KKK80233.1"/>
    <property type="molecule type" value="Genomic_DNA"/>
</dbReference>
<organism evidence="1">
    <name type="scientific">marine sediment metagenome</name>
    <dbReference type="NCBI Taxonomy" id="412755"/>
    <lineage>
        <taxon>unclassified sequences</taxon>
        <taxon>metagenomes</taxon>
        <taxon>ecological metagenomes</taxon>
    </lineage>
</organism>
<name>A0A0F8YFI4_9ZZZZ</name>
<feature type="non-terminal residue" evidence="1">
    <location>
        <position position="1"/>
    </location>
</feature>
<gene>
    <name evidence="1" type="ORF">LCGC14_2825510</name>
</gene>